<dbReference type="InterPro" id="IPR010699">
    <property type="entry name" value="DUF1275"/>
</dbReference>
<dbReference type="Pfam" id="PF06912">
    <property type="entry name" value="DUF1275"/>
    <property type="match status" value="1"/>
</dbReference>
<sequence length="225" mass="24038">MKAAQYRNTMILLLCLTAGIVDVIGYLSIGHVFTANMTGNIVLLGLAIGNSLQKTVMYSLTALLGFIIGVIIASAIVAKQEKSFWPSGVTVTLVVEAFVLLLFACLSLFRGSAHFLIILLSIAMGLQTTAARKLDIAGISTTVLTGTLATFFEDVTKRTLSINNKKILHTDALLRALTIVLYCLGAVIAAIAEPVCPFAVIWLPIVMIIGIIVFAITRFHGKNAS</sequence>
<accession>A0A1R1RZI9</accession>
<evidence type="ECO:0000256" key="1">
    <source>
        <dbReference type="SAM" id="Phobius"/>
    </source>
</evidence>
<keyword evidence="1" id="KW-0472">Membrane</keyword>
<feature type="transmembrane region" description="Helical" evidence="1">
    <location>
        <begin position="172"/>
        <end position="192"/>
    </location>
</feature>
<gene>
    <name evidence="2" type="ORF">BW143_05355</name>
</gene>
<dbReference type="PANTHER" id="PTHR37314">
    <property type="entry name" value="SLR0142 PROTEIN"/>
    <property type="match status" value="1"/>
</dbReference>
<feature type="transmembrane region" description="Helical" evidence="1">
    <location>
        <begin position="136"/>
        <end position="152"/>
    </location>
</feature>
<dbReference type="RefSeq" id="WP_076760607.1">
    <property type="nucleotide sequence ID" value="NZ_JARMMI010000005.1"/>
</dbReference>
<feature type="transmembrane region" description="Helical" evidence="1">
    <location>
        <begin position="9"/>
        <end position="27"/>
    </location>
</feature>
<evidence type="ECO:0000313" key="2">
    <source>
        <dbReference type="EMBL" id="OMI08023.1"/>
    </source>
</evidence>
<name>A0A1R1RZI9_9BACI</name>
<feature type="transmembrane region" description="Helical" evidence="1">
    <location>
        <begin position="198"/>
        <end position="217"/>
    </location>
</feature>
<organism evidence="2 3">
    <name type="scientific">Bacillus swezeyi</name>
    <dbReference type="NCBI Taxonomy" id="1925020"/>
    <lineage>
        <taxon>Bacteria</taxon>
        <taxon>Bacillati</taxon>
        <taxon>Bacillota</taxon>
        <taxon>Bacilli</taxon>
        <taxon>Bacillales</taxon>
        <taxon>Bacillaceae</taxon>
        <taxon>Bacillus</taxon>
    </lineage>
</organism>
<evidence type="ECO:0008006" key="4">
    <source>
        <dbReference type="Google" id="ProtNLM"/>
    </source>
</evidence>
<dbReference type="PANTHER" id="PTHR37314:SF4">
    <property type="entry name" value="UPF0700 TRANSMEMBRANE PROTEIN YOAK"/>
    <property type="match status" value="1"/>
</dbReference>
<protein>
    <recommendedName>
        <fullName evidence="4">DUF1275 domain-containing protein</fullName>
    </recommendedName>
</protein>
<proteinExistence type="predicted"/>
<keyword evidence="3" id="KW-1185">Reference proteome</keyword>
<dbReference type="EMBL" id="MTJL01000008">
    <property type="protein sequence ID" value="OMI08023.1"/>
    <property type="molecule type" value="Genomic_DNA"/>
</dbReference>
<accession>A0A1R1QTN7</accession>
<reference evidence="2 3" key="1">
    <citation type="submission" date="2017-01" db="EMBL/GenBank/DDBJ databases">
        <title>Bacillus phylogenomics.</title>
        <authorList>
            <person name="Dunlap C."/>
        </authorList>
    </citation>
    <scope>NUCLEOTIDE SEQUENCE [LARGE SCALE GENOMIC DNA]</scope>
    <source>
        <strain evidence="2 3">NRRL B-41282</strain>
    </source>
</reference>
<comment type="caution">
    <text evidence="2">The sequence shown here is derived from an EMBL/GenBank/DDBJ whole genome shotgun (WGS) entry which is preliminary data.</text>
</comment>
<dbReference type="OrthoDB" id="4272751at2"/>
<evidence type="ECO:0000313" key="3">
    <source>
        <dbReference type="Proteomes" id="UP000187367"/>
    </source>
</evidence>
<dbReference type="Proteomes" id="UP000187367">
    <property type="component" value="Unassembled WGS sequence"/>
</dbReference>
<feature type="transmembrane region" description="Helical" evidence="1">
    <location>
        <begin position="56"/>
        <end position="78"/>
    </location>
</feature>
<keyword evidence="1" id="KW-0812">Transmembrane</keyword>
<keyword evidence="1" id="KW-1133">Transmembrane helix</keyword>
<dbReference type="AlphaFoldDB" id="A0A1R1RZI9"/>